<evidence type="ECO:0000313" key="11">
    <source>
        <dbReference type="EMBL" id="TKI08284.1"/>
    </source>
</evidence>
<dbReference type="NCBIfam" id="NF005435">
    <property type="entry name" value="PRK07021.1"/>
    <property type="match status" value="1"/>
</dbReference>
<evidence type="ECO:0000256" key="7">
    <source>
        <dbReference type="ARBA" id="ARBA00022779"/>
    </source>
</evidence>
<dbReference type="EMBL" id="SZPQ01000002">
    <property type="protein sequence ID" value="TKI08284.1"/>
    <property type="molecule type" value="Genomic_DNA"/>
</dbReference>
<organism evidence="11 12">
    <name type="scientific">Martelella alba</name>
    <dbReference type="NCBI Taxonomy" id="2590451"/>
    <lineage>
        <taxon>Bacteria</taxon>
        <taxon>Pseudomonadati</taxon>
        <taxon>Pseudomonadota</taxon>
        <taxon>Alphaproteobacteria</taxon>
        <taxon>Hyphomicrobiales</taxon>
        <taxon>Aurantimonadaceae</taxon>
        <taxon>Martelella</taxon>
    </lineage>
</organism>
<keyword evidence="7 10" id="KW-0283">Flagellar rotation</keyword>
<keyword evidence="10" id="KW-0997">Cell inner membrane</keyword>
<dbReference type="InterPro" id="IPR005503">
    <property type="entry name" value="FliL"/>
</dbReference>
<keyword evidence="4" id="KW-1003">Cell membrane</keyword>
<evidence type="ECO:0000256" key="8">
    <source>
        <dbReference type="ARBA" id="ARBA00022989"/>
    </source>
</evidence>
<evidence type="ECO:0000256" key="2">
    <source>
        <dbReference type="ARBA" id="ARBA00004162"/>
    </source>
</evidence>
<evidence type="ECO:0000256" key="10">
    <source>
        <dbReference type="RuleBase" id="RU364125"/>
    </source>
</evidence>
<feature type="transmembrane region" description="Helical" evidence="10">
    <location>
        <begin position="15"/>
        <end position="36"/>
    </location>
</feature>
<keyword evidence="11" id="KW-0966">Cell projection</keyword>
<dbReference type="Pfam" id="PF03748">
    <property type="entry name" value="FliL"/>
    <property type="match status" value="1"/>
</dbReference>
<keyword evidence="12" id="KW-1185">Reference proteome</keyword>
<name>A0ABY2SQF7_9HYPH</name>
<dbReference type="Proteomes" id="UP000305202">
    <property type="component" value="Unassembled WGS sequence"/>
</dbReference>
<keyword evidence="11" id="KW-0282">Flagellum</keyword>
<dbReference type="PANTHER" id="PTHR35091:SF2">
    <property type="entry name" value="FLAGELLAR PROTEIN FLIL"/>
    <property type="match status" value="1"/>
</dbReference>
<comment type="similarity">
    <text evidence="3 10">Belongs to the FliL family.</text>
</comment>
<keyword evidence="11" id="KW-0969">Cilium</keyword>
<reference evidence="11 12" key="1">
    <citation type="submission" date="2019-04" db="EMBL/GenBank/DDBJ databases">
        <authorList>
            <person name="Li M."/>
            <person name="Gao C."/>
        </authorList>
    </citation>
    <scope>NUCLEOTIDE SEQUENCE [LARGE SCALE GENOMIC DNA]</scope>
    <source>
        <strain evidence="11 12">BGMRC 2031</strain>
    </source>
</reference>
<gene>
    <name evidence="11" type="primary">fliL</name>
    <name evidence="11" type="ORF">FCN80_03825</name>
</gene>
<evidence type="ECO:0000256" key="5">
    <source>
        <dbReference type="ARBA" id="ARBA00022500"/>
    </source>
</evidence>
<comment type="caution">
    <text evidence="11">The sequence shown here is derived from an EMBL/GenBank/DDBJ whole genome shotgun (WGS) entry which is preliminary data.</text>
</comment>
<evidence type="ECO:0000313" key="12">
    <source>
        <dbReference type="Proteomes" id="UP000305202"/>
    </source>
</evidence>
<keyword evidence="9 10" id="KW-0472">Membrane</keyword>
<accession>A0ABY2SQF7</accession>
<comment type="subcellular location">
    <subcellularLocation>
        <location evidence="10">Cell inner membrane</location>
    </subcellularLocation>
    <subcellularLocation>
        <location evidence="2">Cell membrane</location>
        <topology evidence="2">Single-pass membrane protein</topology>
    </subcellularLocation>
</comment>
<proteinExistence type="inferred from homology"/>
<evidence type="ECO:0000256" key="3">
    <source>
        <dbReference type="ARBA" id="ARBA00008281"/>
    </source>
</evidence>
<evidence type="ECO:0000256" key="6">
    <source>
        <dbReference type="ARBA" id="ARBA00022692"/>
    </source>
</evidence>
<keyword evidence="8 10" id="KW-1133">Transmembrane helix</keyword>
<dbReference type="PANTHER" id="PTHR35091">
    <property type="entry name" value="FLAGELLAR PROTEIN FLIL"/>
    <property type="match status" value="1"/>
</dbReference>
<evidence type="ECO:0000256" key="4">
    <source>
        <dbReference type="ARBA" id="ARBA00022475"/>
    </source>
</evidence>
<evidence type="ECO:0000256" key="1">
    <source>
        <dbReference type="ARBA" id="ARBA00002254"/>
    </source>
</evidence>
<protein>
    <recommendedName>
        <fullName evidence="10">Flagellar protein FliL</fullName>
    </recommendedName>
</protein>
<sequence length="161" mass="18088">MSQNVLPSARKPSKWKWVLIIIVLLAACGAGGYYWWRHPEISGWMKRTTTPPPPPAPIFLALDTFTVNLVNPTNDPERVLYIGVTLRLPDEATRKRLNEYLPAVRSRLIMLLSRQDADALASVQGKQQLIQQIKQVLSVPYVNGQAGPVVDDVLFTAFILR</sequence>
<evidence type="ECO:0000256" key="9">
    <source>
        <dbReference type="ARBA" id="ARBA00023136"/>
    </source>
</evidence>
<dbReference type="RefSeq" id="WP_136988557.1">
    <property type="nucleotide sequence ID" value="NZ_SZPQ01000002.1"/>
</dbReference>
<comment type="function">
    <text evidence="1 10">Controls the rotational direction of flagella during chemotaxis.</text>
</comment>
<keyword evidence="6 10" id="KW-0812">Transmembrane</keyword>
<keyword evidence="5 10" id="KW-0145">Chemotaxis</keyword>